<organism evidence="10 11">
    <name type="scientific">Robertkochia marina</name>
    <dbReference type="NCBI Taxonomy" id="1227945"/>
    <lineage>
        <taxon>Bacteria</taxon>
        <taxon>Pseudomonadati</taxon>
        <taxon>Bacteroidota</taxon>
        <taxon>Flavobacteriia</taxon>
        <taxon>Flavobacteriales</taxon>
        <taxon>Flavobacteriaceae</taxon>
        <taxon>Robertkochia</taxon>
    </lineage>
</organism>
<dbReference type="InterPro" id="IPR013783">
    <property type="entry name" value="Ig-like_fold"/>
</dbReference>
<dbReference type="PANTHER" id="PTHR22600">
    <property type="entry name" value="BETA-HEXOSAMINIDASE"/>
    <property type="match status" value="1"/>
</dbReference>
<dbReference type="GO" id="GO:0004563">
    <property type="term" value="F:beta-N-acetylhexosaminidase activity"/>
    <property type="evidence" value="ECO:0007669"/>
    <property type="project" value="UniProtKB-EC"/>
</dbReference>
<reference evidence="10 11" key="1">
    <citation type="submission" date="2019-04" db="EMBL/GenBank/DDBJ databases">
        <title>Draft genome sequence of Robertkochia marina CC-AMO-30D.</title>
        <authorList>
            <person name="Hameed A."/>
            <person name="Lin S.-Y."/>
            <person name="Shahina M."/>
            <person name="Lai W.-A."/>
            <person name="Young C.-C."/>
        </authorList>
    </citation>
    <scope>NUCLEOTIDE SEQUENCE [LARGE SCALE GENOMIC DNA]</scope>
    <source>
        <strain evidence="10 11">CC-AMO-30D</strain>
    </source>
</reference>
<dbReference type="InterPro" id="IPR014756">
    <property type="entry name" value="Ig_E-set"/>
</dbReference>
<dbReference type="Pfam" id="PF02838">
    <property type="entry name" value="Glyco_hydro_20b"/>
    <property type="match status" value="1"/>
</dbReference>
<dbReference type="Gene3D" id="3.20.20.80">
    <property type="entry name" value="Glycosidases"/>
    <property type="match status" value="1"/>
</dbReference>
<dbReference type="Pfam" id="PF03173">
    <property type="entry name" value="CHB_HEX"/>
    <property type="match status" value="1"/>
</dbReference>
<dbReference type="PROSITE" id="PS51257">
    <property type="entry name" value="PROKAR_LIPOPROTEIN"/>
    <property type="match status" value="1"/>
</dbReference>
<dbReference type="Gene3D" id="2.60.40.290">
    <property type="match status" value="1"/>
</dbReference>
<dbReference type="EMBL" id="SSMC01000001">
    <property type="protein sequence ID" value="THD68968.1"/>
    <property type="molecule type" value="Genomic_DNA"/>
</dbReference>
<dbReference type="EC" id="3.2.1.52" evidence="3"/>
<sequence length="803" mass="91348">MKYLLLLFVLLSMGCRERSARSEENALLVEWELRENRMDDEDKWLSVFRLVNRTPQPLSSSWELFFNHSPGRLVDTLASEEYGYEMRHWAGDLYSITPIDKSLRLEVGDTLDIPLIANGTIIKNSDAPAGIYLVIDGNDERVIYPEYHPIPIGKDVTLFKGRTQVIPDTPEERYRTYASLEVLQKDELSPITPEPVSWKLRKESMVLNDEVKIWGAFALKNEIDHLKEFFQNSFRLKVNEITEEGQKTDGIGLFLDPSLGEEEYHLDIGKSGGKISGGSRAAVFYGITSLKSLILKKDGYLELQGALIHDFPAHNYRGMHLDVARNFSEEEAVLELLDQMGRLKLNTFHFHLTDDEGWRIEIPGLEELTRVGAVRQHTRDEINGLHHQYGSATTTSGSGYYSREAYIRILKYAAERHIEVIPEIDLPGHARAAIVAMKAREKTLLSLGEEEKAREFLLHDPEDNSSYLSVQNYDDNVVNVCMPSLYTFVEKVVSELEAMHRESGTPLKTLHIGGDEVPVGVWEQSAACLNLFPGQEDVVNLAKLYFINNVSKILERKNIRMAGWEEIGLLHEEGVKKINTALATLNPPLLYHWHNASTEGSRLGEELAEAGYPVILSHVTHLYFDMAYSSHPEDRGFYWGGFVDTRRVFNFEFLPSFHKVEGIQGQLWSELIHDKAALQYAIYPKLFALGERAWKGNPRAEKDVAWNRFANRLVQWELPRLDEDEIAYRIPPPGGFIKNDSLYLNTAFPGMDIRYLEADKTDMAATYSGPVPVKGKVRAITVNRFGRSSRPVVIEEVSKGFKD</sequence>
<evidence type="ECO:0000256" key="8">
    <source>
        <dbReference type="PIRSR" id="PIRSR625705-1"/>
    </source>
</evidence>
<keyword evidence="4" id="KW-0378">Hydrolase</keyword>
<dbReference type="InterPro" id="IPR012291">
    <property type="entry name" value="CBM2_carb-bd_dom_sf"/>
</dbReference>
<dbReference type="InterPro" id="IPR004866">
    <property type="entry name" value="CHB/HEX_N_dom"/>
</dbReference>
<evidence type="ECO:0000313" key="11">
    <source>
        <dbReference type="Proteomes" id="UP000305939"/>
    </source>
</evidence>
<feature type="domain" description="Chitobiase/beta-hexosaminidases N-terminal" evidence="9">
    <location>
        <begin position="25"/>
        <end position="172"/>
    </location>
</feature>
<keyword evidence="5" id="KW-0326">Glycosidase</keyword>
<dbReference type="SUPFAM" id="SSF81296">
    <property type="entry name" value="E set domains"/>
    <property type="match status" value="1"/>
</dbReference>
<evidence type="ECO:0000256" key="1">
    <source>
        <dbReference type="ARBA" id="ARBA00001231"/>
    </source>
</evidence>
<dbReference type="OrthoDB" id="9763537at2"/>
<dbReference type="GO" id="GO:0005975">
    <property type="term" value="P:carbohydrate metabolic process"/>
    <property type="evidence" value="ECO:0007669"/>
    <property type="project" value="InterPro"/>
</dbReference>
<comment type="similarity">
    <text evidence="2">Belongs to the glycosyl hydrolase 20 family.</text>
</comment>
<dbReference type="InterPro" id="IPR017853">
    <property type="entry name" value="GH"/>
</dbReference>
<dbReference type="InterPro" id="IPR015883">
    <property type="entry name" value="Glyco_hydro_20_cat"/>
</dbReference>
<dbReference type="Gene3D" id="2.60.40.10">
    <property type="entry name" value="Immunoglobulins"/>
    <property type="match status" value="1"/>
</dbReference>
<dbReference type="GO" id="GO:0030203">
    <property type="term" value="P:glycosaminoglycan metabolic process"/>
    <property type="evidence" value="ECO:0007669"/>
    <property type="project" value="TreeGrafter"/>
</dbReference>
<evidence type="ECO:0000256" key="3">
    <source>
        <dbReference type="ARBA" id="ARBA00012663"/>
    </source>
</evidence>
<comment type="caution">
    <text evidence="10">The sequence shown here is derived from an EMBL/GenBank/DDBJ whole genome shotgun (WGS) entry which is preliminary data.</text>
</comment>
<gene>
    <name evidence="10" type="ORF">E7Z59_01145</name>
</gene>
<dbReference type="Gene3D" id="3.30.379.10">
    <property type="entry name" value="Chitobiase/beta-hexosaminidase domain 2-like"/>
    <property type="match status" value="1"/>
</dbReference>
<dbReference type="PANTHER" id="PTHR22600:SF57">
    <property type="entry name" value="BETA-N-ACETYLHEXOSAMINIDASE"/>
    <property type="match status" value="1"/>
</dbReference>
<dbReference type="InterPro" id="IPR008965">
    <property type="entry name" value="CBM2/CBM3_carb-bd_dom_sf"/>
</dbReference>
<evidence type="ECO:0000256" key="5">
    <source>
        <dbReference type="ARBA" id="ARBA00023295"/>
    </source>
</evidence>
<name>A0A4V3UYA9_9FLAO</name>
<dbReference type="Pfam" id="PF00728">
    <property type="entry name" value="Glyco_hydro_20"/>
    <property type="match status" value="1"/>
</dbReference>
<dbReference type="Proteomes" id="UP000305939">
    <property type="component" value="Unassembled WGS sequence"/>
</dbReference>
<accession>A0A4V3UYA9</accession>
<dbReference type="SUPFAM" id="SSF49384">
    <property type="entry name" value="Carbohydrate-binding domain"/>
    <property type="match status" value="1"/>
</dbReference>
<feature type="active site" description="Proton donor" evidence="8">
    <location>
        <position position="516"/>
    </location>
</feature>
<dbReference type="RefSeq" id="WP_136334458.1">
    <property type="nucleotide sequence ID" value="NZ_QXMP01000004.1"/>
</dbReference>
<evidence type="ECO:0000256" key="2">
    <source>
        <dbReference type="ARBA" id="ARBA00006285"/>
    </source>
</evidence>
<dbReference type="InterPro" id="IPR029018">
    <property type="entry name" value="Hex-like_dom2"/>
</dbReference>
<protein>
    <recommendedName>
        <fullName evidence="3">beta-N-acetylhexosaminidase</fullName>
        <ecNumber evidence="3">3.2.1.52</ecNumber>
    </recommendedName>
    <alternativeName>
        <fullName evidence="6">Beta-N-acetylhexosaminidase</fullName>
    </alternativeName>
    <alternativeName>
        <fullName evidence="7">N-acetyl-beta-glucosaminidase</fullName>
    </alternativeName>
</protein>
<dbReference type="Pfam" id="PF03174">
    <property type="entry name" value="CHB_HEX_C"/>
    <property type="match status" value="1"/>
</dbReference>
<evidence type="ECO:0000256" key="6">
    <source>
        <dbReference type="ARBA" id="ARBA00030512"/>
    </source>
</evidence>
<dbReference type="InterPro" id="IPR004867">
    <property type="entry name" value="CHB_C_dom"/>
</dbReference>
<dbReference type="SUPFAM" id="SSF55545">
    <property type="entry name" value="beta-N-acetylhexosaminidase-like domain"/>
    <property type="match status" value="1"/>
</dbReference>
<evidence type="ECO:0000313" key="10">
    <source>
        <dbReference type="EMBL" id="THD68968.1"/>
    </source>
</evidence>
<dbReference type="InterPro" id="IPR025705">
    <property type="entry name" value="Beta_hexosaminidase_sua/sub"/>
</dbReference>
<evidence type="ECO:0000256" key="4">
    <source>
        <dbReference type="ARBA" id="ARBA00022801"/>
    </source>
</evidence>
<evidence type="ECO:0000256" key="7">
    <source>
        <dbReference type="ARBA" id="ARBA00033000"/>
    </source>
</evidence>
<evidence type="ECO:0000259" key="9">
    <source>
        <dbReference type="SMART" id="SM01081"/>
    </source>
</evidence>
<keyword evidence="11" id="KW-1185">Reference proteome</keyword>
<comment type="catalytic activity">
    <reaction evidence="1">
        <text>Hydrolysis of terminal non-reducing N-acetyl-D-hexosamine residues in N-acetyl-beta-D-hexosaminides.</text>
        <dbReference type="EC" id="3.2.1.52"/>
    </reaction>
</comment>
<dbReference type="GO" id="GO:0016020">
    <property type="term" value="C:membrane"/>
    <property type="evidence" value="ECO:0007669"/>
    <property type="project" value="TreeGrafter"/>
</dbReference>
<dbReference type="SUPFAM" id="SSF51445">
    <property type="entry name" value="(Trans)glycosidases"/>
    <property type="match status" value="1"/>
</dbReference>
<dbReference type="AlphaFoldDB" id="A0A4V3UYA9"/>
<proteinExistence type="inferred from homology"/>
<dbReference type="GO" id="GO:0030247">
    <property type="term" value="F:polysaccharide binding"/>
    <property type="evidence" value="ECO:0007669"/>
    <property type="project" value="InterPro"/>
</dbReference>
<dbReference type="InterPro" id="IPR015882">
    <property type="entry name" value="HEX_bac_N"/>
</dbReference>
<dbReference type="SMART" id="SM01081">
    <property type="entry name" value="CHB_HEX"/>
    <property type="match status" value="1"/>
</dbReference>
<dbReference type="PRINTS" id="PR00738">
    <property type="entry name" value="GLHYDRLASE20"/>
</dbReference>